<dbReference type="InterPro" id="IPR007815">
    <property type="entry name" value="Emycin_Estase"/>
</dbReference>
<keyword evidence="3" id="KW-1185">Reference proteome</keyword>
<gene>
    <name evidence="2" type="ORF">FPZ44_20835</name>
</gene>
<reference evidence="2 3" key="1">
    <citation type="submission" date="2019-07" db="EMBL/GenBank/DDBJ databases">
        <authorList>
            <person name="Kim J."/>
        </authorList>
    </citation>
    <scope>NUCLEOTIDE SEQUENCE [LARGE SCALE GENOMIC DNA]</scope>
    <source>
        <strain evidence="2 3">N4</strain>
    </source>
</reference>
<dbReference type="OrthoDB" id="9810066at2"/>
<dbReference type="GO" id="GO:0046677">
    <property type="term" value="P:response to antibiotic"/>
    <property type="evidence" value="ECO:0007669"/>
    <property type="project" value="InterPro"/>
</dbReference>
<dbReference type="Gene3D" id="3.30.1870.10">
    <property type="entry name" value="EreA-like, domain 2"/>
    <property type="match status" value="1"/>
</dbReference>
<comment type="caution">
    <text evidence="2">The sequence shown here is derived from an EMBL/GenBank/DDBJ whole genome shotgun (WGS) entry which is preliminary data.</text>
</comment>
<dbReference type="PANTHER" id="PTHR31299">
    <property type="entry name" value="ESTERASE, PUTATIVE (AFU_ORTHOLOGUE AFUA_1G05850)-RELATED"/>
    <property type="match status" value="1"/>
</dbReference>
<dbReference type="Gene3D" id="3.40.1660.10">
    <property type="entry name" value="EreA-like (biosynthetic domain)"/>
    <property type="match status" value="1"/>
</dbReference>
<evidence type="ECO:0000313" key="2">
    <source>
        <dbReference type="EMBL" id="TVX88438.1"/>
    </source>
</evidence>
<dbReference type="Pfam" id="PF05139">
    <property type="entry name" value="Erythro_esteras"/>
    <property type="match status" value="1"/>
</dbReference>
<dbReference type="AlphaFoldDB" id="A0A559ILA4"/>
<accession>A0A559ILA4</accession>
<keyword evidence="1" id="KW-0732">Signal</keyword>
<name>A0A559ILA4_9BACL</name>
<protein>
    <submittedName>
        <fullName evidence="2">Erythromycin esterase family protein</fullName>
    </submittedName>
</protein>
<dbReference type="PANTHER" id="PTHR31299:SF0">
    <property type="entry name" value="ESTERASE, PUTATIVE (AFU_ORTHOLOGUE AFUA_1G05850)-RELATED"/>
    <property type="match status" value="1"/>
</dbReference>
<dbReference type="CDD" id="cd14728">
    <property type="entry name" value="Ere-like"/>
    <property type="match status" value="1"/>
</dbReference>
<evidence type="ECO:0000313" key="3">
    <source>
        <dbReference type="Proteomes" id="UP000318102"/>
    </source>
</evidence>
<dbReference type="Gene3D" id="1.20.1440.30">
    <property type="entry name" value="Biosynthetic Protein domain"/>
    <property type="match status" value="1"/>
</dbReference>
<dbReference type="EMBL" id="VNJK01000003">
    <property type="protein sequence ID" value="TVX88438.1"/>
    <property type="molecule type" value="Genomic_DNA"/>
</dbReference>
<sequence>MLLTVTMTATVMTAWLGPVSSVRAQSATAGAVVAQQGVASAQQVTVQPAAADKARTYPQAMADWTSWIKDNAYALDSIEPEKMEFGSGTIAKKEFDDLQMLKPLLQSKRIVYLGESTHGAAQFNSVKTRLIQFLHQEMGYNILAFESGLGDVAAAQGKLTSGTVEAAMKQSIFPVWWTEETLPLFQYMKDTQSQKQPLRMAGFDMQDYKFKVEDWLHDEALVKEFNEAEKQLREAGDDLKAYQKVKPNAIKTFEKVKQQVKPSAERLKKAYPDEPHIVKLMERALKVQIDVINEYNELSIRGQVDATQGKYDTMLQSFAWRDKMMAANLVWLAEEVYPTEKIIVWAHNDHIRKAHSEVEGTPFTVKFMGELMPEDYKKYSYVLGLYMASGETADNGGNKKDVVKFEPGSMESILSASNQPYTFVDLRYQREARGNSWMFEPVTTYSWGSMPESMNVREQYDGILLIDKVKAPKYVK</sequence>
<evidence type="ECO:0000256" key="1">
    <source>
        <dbReference type="SAM" id="SignalP"/>
    </source>
</evidence>
<dbReference type="InterPro" id="IPR052036">
    <property type="entry name" value="Hydrolase/PRTase-associated"/>
</dbReference>
<feature type="signal peptide" evidence="1">
    <location>
        <begin position="1"/>
        <end position="24"/>
    </location>
</feature>
<dbReference type="Proteomes" id="UP000318102">
    <property type="component" value="Unassembled WGS sequence"/>
</dbReference>
<proteinExistence type="predicted"/>
<organism evidence="2 3">
    <name type="scientific">Paenibacillus agilis</name>
    <dbReference type="NCBI Taxonomy" id="3020863"/>
    <lineage>
        <taxon>Bacteria</taxon>
        <taxon>Bacillati</taxon>
        <taxon>Bacillota</taxon>
        <taxon>Bacilli</taxon>
        <taxon>Bacillales</taxon>
        <taxon>Paenibacillaceae</taxon>
        <taxon>Paenibacillus</taxon>
    </lineage>
</organism>
<feature type="chain" id="PRO_5021966442" evidence="1">
    <location>
        <begin position="25"/>
        <end position="476"/>
    </location>
</feature>
<dbReference type="SUPFAM" id="SSF159501">
    <property type="entry name" value="EreA/ChaN-like"/>
    <property type="match status" value="1"/>
</dbReference>